<dbReference type="Gene3D" id="3.30.70.1880">
    <property type="entry name" value="Protein of unknown function DUF881"/>
    <property type="match status" value="1"/>
</dbReference>
<dbReference type="AlphaFoldDB" id="A0A150FRU9"/>
<gene>
    <name evidence="3" type="ORF">JWYL7_1422</name>
    <name evidence="4" type="ORF">SAMN05661008_00099</name>
</gene>
<dbReference type="Pfam" id="PF05949">
    <property type="entry name" value="DUF881"/>
    <property type="match status" value="1"/>
</dbReference>
<dbReference type="OrthoDB" id="9776196at2"/>
<dbReference type="Proteomes" id="UP000092605">
    <property type="component" value="Unassembled WGS sequence"/>
</dbReference>
<dbReference type="PATRIC" id="fig|1121328.3.peg.1431"/>
<name>A0A150FRU9_CLOPD</name>
<dbReference type="EMBL" id="FRBG01000001">
    <property type="protein sequence ID" value="SHK36898.1"/>
    <property type="molecule type" value="Genomic_DNA"/>
</dbReference>
<comment type="caution">
    <text evidence="3">The sequence shown here is derived from an EMBL/GenBank/DDBJ whole genome shotgun (WGS) entry which is preliminary data.</text>
</comment>
<evidence type="ECO:0000313" key="3">
    <source>
        <dbReference type="EMBL" id="KXZ40347.1"/>
    </source>
</evidence>
<keyword evidence="2" id="KW-0175">Coiled coil</keyword>
<evidence type="ECO:0000313" key="6">
    <source>
        <dbReference type="Proteomes" id="UP000323392"/>
    </source>
</evidence>
<dbReference type="Proteomes" id="UP000323392">
    <property type="component" value="Unassembled WGS sequence"/>
</dbReference>
<proteinExistence type="inferred from homology"/>
<dbReference type="STRING" id="1121328.JWYL7_1422"/>
<feature type="coiled-coil region" evidence="2">
    <location>
        <begin position="44"/>
        <end position="78"/>
    </location>
</feature>
<protein>
    <submittedName>
        <fullName evidence="4">Uncharacterized conserved protein YlxW, UPF0749 family</fullName>
    </submittedName>
</protein>
<evidence type="ECO:0000256" key="1">
    <source>
        <dbReference type="ARBA" id="ARBA00009108"/>
    </source>
</evidence>
<evidence type="ECO:0000313" key="4">
    <source>
        <dbReference type="EMBL" id="SHK36898.1"/>
    </source>
</evidence>
<dbReference type="EMBL" id="LSFY01000001">
    <property type="protein sequence ID" value="KXZ40347.1"/>
    <property type="molecule type" value="Genomic_DNA"/>
</dbReference>
<accession>A0A150FRU9</accession>
<sequence length="231" mass="26792">MKNKYMSIIVLSILTGVLIGIQFKSDYQEKLQLSFVDRQFIGEINAVKRENMELTKKLNTLNQNLKFLEKNKISDESNQKLKEQVESLKTILGYKDLKGPGLIIRIDTKEDLNLAFMMEERKILISLINEARIYGAEAISINNQIITQYTEVTLAGNHININSVAVDQPYEIKIIGNIDRLRSYINENNVLIDTMINMYGLNVNITEHREIIINRLEKEKKIRHMHIDEDV</sequence>
<dbReference type="PANTHER" id="PTHR37313">
    <property type="entry name" value="UPF0749 PROTEIN RV1825"/>
    <property type="match status" value="1"/>
</dbReference>
<evidence type="ECO:0000256" key="2">
    <source>
        <dbReference type="SAM" id="Coils"/>
    </source>
</evidence>
<organism evidence="3 5">
    <name type="scientific">Alkalithermobacter thermoalcaliphilus JW-YL-7 = DSM 7308</name>
    <dbReference type="NCBI Taxonomy" id="1121328"/>
    <lineage>
        <taxon>Bacteria</taxon>
        <taxon>Bacillati</taxon>
        <taxon>Bacillota</taxon>
        <taxon>Clostridia</taxon>
        <taxon>Peptostreptococcales</taxon>
        <taxon>Tepidibacteraceae</taxon>
        <taxon>Alkalithermobacter</taxon>
    </lineage>
</organism>
<evidence type="ECO:0000313" key="5">
    <source>
        <dbReference type="Proteomes" id="UP000092605"/>
    </source>
</evidence>
<reference evidence="3 5" key="1">
    <citation type="submission" date="2016-02" db="EMBL/GenBank/DDBJ databases">
        <title>Draft genome sequence for Clostridium paradoxum JW-YL-7.</title>
        <authorList>
            <person name="Utturkar S.M."/>
            <person name="Lancaster A."/>
            <person name="Poole F.L."/>
            <person name="Adams M.W."/>
            <person name="Brown S.D."/>
        </authorList>
    </citation>
    <scope>NUCLEOTIDE SEQUENCE [LARGE SCALE GENOMIC DNA]</scope>
    <source>
        <strain evidence="3 5">JW-YL-7</strain>
    </source>
</reference>
<reference evidence="4 6" key="2">
    <citation type="submission" date="2016-11" db="EMBL/GenBank/DDBJ databases">
        <authorList>
            <person name="Varghese N."/>
            <person name="Submissions S."/>
        </authorList>
    </citation>
    <scope>NUCLEOTIDE SEQUENCE [LARGE SCALE GENOMIC DNA]</scope>
    <source>
        <strain evidence="4 6">DSM 7308</strain>
    </source>
</reference>
<comment type="similarity">
    <text evidence="1">Belongs to the UPF0749 family.</text>
</comment>
<dbReference type="PANTHER" id="PTHR37313:SF2">
    <property type="entry name" value="UPF0749 PROTEIN YLXX"/>
    <property type="match status" value="1"/>
</dbReference>
<dbReference type="InterPro" id="IPR010273">
    <property type="entry name" value="DUF881"/>
</dbReference>
<dbReference type="RefSeq" id="WP_066071054.1">
    <property type="nucleotide sequence ID" value="NZ_FRBG01000001.1"/>
</dbReference>
<keyword evidence="6" id="KW-1185">Reference proteome</keyword>